<dbReference type="EMBL" id="LZPO01027123">
    <property type="protein sequence ID" value="OBS79266.1"/>
    <property type="molecule type" value="Genomic_DNA"/>
</dbReference>
<protein>
    <submittedName>
        <fullName evidence="1">Uncharacterized protein</fullName>
    </submittedName>
</protein>
<reference evidence="1 2" key="1">
    <citation type="submission" date="2016-06" db="EMBL/GenBank/DDBJ databases">
        <title>The Draft Genome Sequence and Annotation of the Desert Woodrat Neotoma lepida.</title>
        <authorList>
            <person name="Campbell M."/>
            <person name="Oakeson K.F."/>
            <person name="Yandell M."/>
            <person name="Halpert J.R."/>
            <person name="Dearing D."/>
        </authorList>
    </citation>
    <scope>NUCLEOTIDE SEQUENCE [LARGE SCALE GENOMIC DNA]</scope>
    <source>
        <strain evidence="1">417</strain>
        <tissue evidence="1">Liver</tissue>
    </source>
</reference>
<evidence type="ECO:0000313" key="2">
    <source>
        <dbReference type="Proteomes" id="UP000092124"/>
    </source>
</evidence>
<organism evidence="1 2">
    <name type="scientific">Neotoma lepida</name>
    <name type="common">Desert woodrat</name>
    <dbReference type="NCBI Taxonomy" id="56216"/>
    <lineage>
        <taxon>Eukaryota</taxon>
        <taxon>Metazoa</taxon>
        <taxon>Chordata</taxon>
        <taxon>Craniata</taxon>
        <taxon>Vertebrata</taxon>
        <taxon>Euteleostomi</taxon>
        <taxon>Mammalia</taxon>
        <taxon>Eutheria</taxon>
        <taxon>Euarchontoglires</taxon>
        <taxon>Glires</taxon>
        <taxon>Rodentia</taxon>
        <taxon>Myomorpha</taxon>
        <taxon>Muroidea</taxon>
        <taxon>Cricetidae</taxon>
        <taxon>Neotominae</taxon>
        <taxon>Neotoma</taxon>
    </lineage>
</organism>
<evidence type="ECO:0000313" key="1">
    <source>
        <dbReference type="EMBL" id="OBS79266.1"/>
    </source>
</evidence>
<dbReference type="OrthoDB" id="9808285at2759"/>
<comment type="caution">
    <text evidence="1">The sequence shown here is derived from an EMBL/GenBank/DDBJ whole genome shotgun (WGS) entry which is preliminary data.</text>
</comment>
<name>A0A1A6HLV0_NEOLE</name>
<accession>A0A1A6HLV0</accession>
<dbReference type="Proteomes" id="UP000092124">
    <property type="component" value="Unassembled WGS sequence"/>
</dbReference>
<gene>
    <name evidence="1" type="ORF">A6R68_18348</name>
</gene>
<feature type="non-terminal residue" evidence="1">
    <location>
        <position position="73"/>
    </location>
</feature>
<dbReference type="AlphaFoldDB" id="A0A1A6HLV0"/>
<keyword evidence="2" id="KW-1185">Reference proteome</keyword>
<proteinExistence type="predicted"/>
<sequence>MSFAKKYKKGLKKMQANNVKAMSVQAGATKALVKLKIRNLPLGKIFRDEERLNSFLQEVAALSADDLAAAHQQ</sequence>